<dbReference type="GO" id="GO:0008270">
    <property type="term" value="F:zinc ion binding"/>
    <property type="evidence" value="ECO:0007669"/>
    <property type="project" value="UniProtKB-KW"/>
</dbReference>
<evidence type="ECO:0000256" key="3">
    <source>
        <dbReference type="ARBA" id="ARBA00022771"/>
    </source>
</evidence>
<dbReference type="EMBL" id="JAUIZM010000001">
    <property type="protein sequence ID" value="KAK1402078.1"/>
    <property type="molecule type" value="Genomic_DNA"/>
</dbReference>
<dbReference type="AlphaFoldDB" id="A0AAD8NBX1"/>
<dbReference type="GO" id="GO:0009791">
    <property type="term" value="P:post-embryonic development"/>
    <property type="evidence" value="ECO:0007669"/>
    <property type="project" value="UniProtKB-ARBA"/>
</dbReference>
<evidence type="ECO:0000256" key="7">
    <source>
        <dbReference type="ARBA" id="ARBA00023163"/>
    </source>
</evidence>
<gene>
    <name evidence="12" type="ORF">POM88_001683</name>
</gene>
<dbReference type="InterPro" id="IPR036236">
    <property type="entry name" value="Znf_C2H2_sf"/>
</dbReference>
<dbReference type="InterPro" id="IPR012337">
    <property type="entry name" value="RNaseH-like_sf"/>
</dbReference>
<keyword evidence="5" id="KW-0805">Transcription regulation</keyword>
<feature type="domain" description="BED-type" evidence="11">
    <location>
        <begin position="59"/>
        <end position="105"/>
    </location>
</feature>
<feature type="region of interest" description="Disordered" evidence="10">
    <location>
        <begin position="16"/>
        <end position="56"/>
    </location>
</feature>
<evidence type="ECO:0000313" key="13">
    <source>
        <dbReference type="Proteomes" id="UP001237642"/>
    </source>
</evidence>
<reference evidence="12" key="2">
    <citation type="submission" date="2023-05" db="EMBL/GenBank/DDBJ databases">
        <authorList>
            <person name="Schelkunov M.I."/>
        </authorList>
    </citation>
    <scope>NUCLEOTIDE SEQUENCE</scope>
    <source>
        <strain evidence="12">Hsosn_3</strain>
        <tissue evidence="12">Leaf</tissue>
    </source>
</reference>
<keyword evidence="7" id="KW-0804">Transcription</keyword>
<dbReference type="PROSITE" id="PS50808">
    <property type="entry name" value="ZF_BED"/>
    <property type="match status" value="1"/>
</dbReference>
<evidence type="ECO:0000256" key="4">
    <source>
        <dbReference type="ARBA" id="ARBA00022833"/>
    </source>
</evidence>
<dbReference type="SMART" id="SM00614">
    <property type="entry name" value="ZnF_BED"/>
    <property type="match status" value="1"/>
</dbReference>
<dbReference type="GO" id="GO:0005634">
    <property type="term" value="C:nucleus"/>
    <property type="evidence" value="ECO:0007669"/>
    <property type="project" value="UniProtKB-SubCell"/>
</dbReference>
<keyword evidence="8" id="KW-0539">Nucleus</keyword>
<feature type="compositionally biased region" description="Basic and acidic residues" evidence="10">
    <location>
        <begin position="22"/>
        <end position="39"/>
    </location>
</feature>
<keyword evidence="13" id="KW-1185">Reference proteome</keyword>
<dbReference type="InterPro" id="IPR025525">
    <property type="entry name" value="hAT-like_transposase_RNase-H"/>
</dbReference>
<organism evidence="12 13">
    <name type="scientific">Heracleum sosnowskyi</name>
    <dbReference type="NCBI Taxonomy" id="360622"/>
    <lineage>
        <taxon>Eukaryota</taxon>
        <taxon>Viridiplantae</taxon>
        <taxon>Streptophyta</taxon>
        <taxon>Embryophyta</taxon>
        <taxon>Tracheophyta</taxon>
        <taxon>Spermatophyta</taxon>
        <taxon>Magnoliopsida</taxon>
        <taxon>eudicotyledons</taxon>
        <taxon>Gunneridae</taxon>
        <taxon>Pentapetalae</taxon>
        <taxon>asterids</taxon>
        <taxon>campanulids</taxon>
        <taxon>Apiales</taxon>
        <taxon>Apiaceae</taxon>
        <taxon>Apioideae</taxon>
        <taxon>apioid superclade</taxon>
        <taxon>Tordylieae</taxon>
        <taxon>Tordyliinae</taxon>
        <taxon>Heracleum</taxon>
    </lineage>
</organism>
<comment type="caution">
    <text evidence="12">The sequence shown here is derived from an EMBL/GenBank/DDBJ whole genome shotgun (WGS) entry which is preliminary data.</text>
</comment>
<evidence type="ECO:0000256" key="5">
    <source>
        <dbReference type="ARBA" id="ARBA00023015"/>
    </source>
</evidence>
<evidence type="ECO:0000256" key="9">
    <source>
        <dbReference type="PROSITE-ProRule" id="PRU00027"/>
    </source>
</evidence>
<dbReference type="InterPro" id="IPR052035">
    <property type="entry name" value="ZnF_BED_domain_contain"/>
</dbReference>
<protein>
    <submittedName>
        <fullName evidence="12">Zinc finger BED domain-containing protein RICESLEEPER 2-like</fullName>
    </submittedName>
</protein>
<dbReference type="SUPFAM" id="SSF53098">
    <property type="entry name" value="Ribonuclease H-like"/>
    <property type="match status" value="1"/>
</dbReference>
<name>A0AAD8NBX1_9APIA</name>
<sequence length="594" mass="68781">MEEDYAIDVDICGTKEAFNQKPTERDQKHPDDSQIVKDEMDIESTDGDNLEKGSRKRKKKTSKVWEEFDEVTLKDGTKKLNCKYCNAKLSQNKDGSTSHLIRHMKGCGIRLASIFGYTQKVLSFPVLEADGNVGNVNYFKYDKEKIRDLLVKMFCVHEYPFCMVEHGLFLVLMKSLNPRFEPISRNTLKNDCMKMYALQKKKIRHIFTTVDCISLTCDCWTSNQNIGYMCVTTHYLDSNWILQKKVINFLHLVPPHIGLVISDCIFACLVDWGIENKISTITLDNASSNDSAVRHLKESFALKGNLLFNGRIFHVRCTAHILNLLVQDGLAVIESIIHNVRVVVKYLKMSPQRLHKFSEIVKNLQLPCSKRLVLDVPTRWNSTYSMHECALQFKNVFPMYKERDPYFKSLPTSEEWKVAENVMKFLEVFYEATMVFSSTEYPTSNMFLPEIWKIKELLNESLLDKSDYRQAMAHKMKDKFEKYWGNCNLLMSIASILDPRYKMHFVKFYFPKMYTTEFEANKNLTLVDNAIQELFDEYIAFFNAQQSATIIASSSTVVGAKGLTKNRNEFEAWAQSADLAQVEELETMMVKLNI</sequence>
<keyword evidence="4" id="KW-0862">Zinc</keyword>
<dbReference type="PANTHER" id="PTHR46481:SF10">
    <property type="entry name" value="ZINC FINGER BED DOMAIN-CONTAINING PROTEIN 39"/>
    <property type="match status" value="1"/>
</dbReference>
<reference evidence="12" key="1">
    <citation type="submission" date="2023-02" db="EMBL/GenBank/DDBJ databases">
        <title>Genome of toxic invasive species Heracleum sosnowskyi carries increased number of genes despite the absence of recent whole-genome duplications.</title>
        <authorList>
            <person name="Schelkunov M."/>
            <person name="Shtratnikova V."/>
            <person name="Makarenko M."/>
            <person name="Klepikova A."/>
            <person name="Omelchenko D."/>
            <person name="Novikova G."/>
            <person name="Obukhova E."/>
            <person name="Bogdanov V."/>
            <person name="Penin A."/>
            <person name="Logacheva M."/>
        </authorList>
    </citation>
    <scope>NUCLEOTIDE SEQUENCE</scope>
    <source>
        <strain evidence="12">Hsosn_3</strain>
        <tissue evidence="12">Leaf</tissue>
    </source>
</reference>
<evidence type="ECO:0000256" key="2">
    <source>
        <dbReference type="ARBA" id="ARBA00022723"/>
    </source>
</evidence>
<evidence type="ECO:0000256" key="6">
    <source>
        <dbReference type="ARBA" id="ARBA00023125"/>
    </source>
</evidence>
<evidence type="ECO:0000256" key="10">
    <source>
        <dbReference type="SAM" id="MobiDB-lite"/>
    </source>
</evidence>
<evidence type="ECO:0000256" key="1">
    <source>
        <dbReference type="ARBA" id="ARBA00004123"/>
    </source>
</evidence>
<comment type="subcellular location">
    <subcellularLocation>
        <location evidence="1">Nucleus</location>
    </subcellularLocation>
</comment>
<dbReference type="Pfam" id="PF14372">
    <property type="entry name" value="hAT-like_RNase-H"/>
    <property type="match status" value="1"/>
</dbReference>
<evidence type="ECO:0000313" key="12">
    <source>
        <dbReference type="EMBL" id="KAK1402078.1"/>
    </source>
</evidence>
<dbReference type="PANTHER" id="PTHR46481">
    <property type="entry name" value="ZINC FINGER BED DOMAIN-CONTAINING PROTEIN 4"/>
    <property type="match status" value="1"/>
</dbReference>
<dbReference type="GO" id="GO:0003677">
    <property type="term" value="F:DNA binding"/>
    <property type="evidence" value="ECO:0007669"/>
    <property type="project" value="UniProtKB-KW"/>
</dbReference>
<accession>A0AAD8NBX1</accession>
<keyword evidence="2" id="KW-0479">Metal-binding</keyword>
<dbReference type="SUPFAM" id="SSF57667">
    <property type="entry name" value="beta-beta-alpha zinc fingers"/>
    <property type="match status" value="1"/>
</dbReference>
<dbReference type="InterPro" id="IPR003656">
    <property type="entry name" value="Znf_BED"/>
</dbReference>
<evidence type="ECO:0000256" key="8">
    <source>
        <dbReference type="ARBA" id="ARBA00023242"/>
    </source>
</evidence>
<dbReference type="Pfam" id="PF02892">
    <property type="entry name" value="zf-BED"/>
    <property type="match status" value="1"/>
</dbReference>
<keyword evidence="3 9" id="KW-0863">Zinc-finger</keyword>
<proteinExistence type="predicted"/>
<keyword evidence="6" id="KW-0238">DNA-binding</keyword>
<dbReference type="Proteomes" id="UP001237642">
    <property type="component" value="Unassembled WGS sequence"/>
</dbReference>
<evidence type="ECO:0000259" key="11">
    <source>
        <dbReference type="PROSITE" id="PS50808"/>
    </source>
</evidence>